<dbReference type="AlphaFoldDB" id="A0A2N0TNH3"/>
<reference evidence="2 3" key="1">
    <citation type="submission" date="2015-10" db="EMBL/GenBank/DDBJ databases">
        <title>Draft genome sequence of Salegentibacter salinarum KCTC 12975.</title>
        <authorList>
            <person name="Lin W."/>
            <person name="Zheng Q."/>
        </authorList>
    </citation>
    <scope>NUCLEOTIDE SEQUENCE [LARGE SCALE GENOMIC DNA]</scope>
    <source>
        <strain evidence="2 3">KCTC 12975</strain>
    </source>
</reference>
<organism evidence="2 3">
    <name type="scientific">Salegentibacter salinarum</name>
    <dbReference type="NCBI Taxonomy" id="447422"/>
    <lineage>
        <taxon>Bacteria</taxon>
        <taxon>Pseudomonadati</taxon>
        <taxon>Bacteroidota</taxon>
        <taxon>Flavobacteriia</taxon>
        <taxon>Flavobacteriales</taxon>
        <taxon>Flavobacteriaceae</taxon>
        <taxon>Salegentibacter</taxon>
    </lineage>
</organism>
<dbReference type="RefSeq" id="WP_079713030.1">
    <property type="nucleotide sequence ID" value="NZ_FUZC01000007.1"/>
</dbReference>
<proteinExistence type="predicted"/>
<dbReference type="InterPro" id="IPR036291">
    <property type="entry name" value="NAD(P)-bd_dom_sf"/>
</dbReference>
<feature type="domain" description="NAD-dependent epimerase/dehydratase" evidence="1">
    <location>
        <begin position="3"/>
        <end position="234"/>
    </location>
</feature>
<dbReference type="PANTHER" id="PTHR43245">
    <property type="entry name" value="BIFUNCTIONAL POLYMYXIN RESISTANCE PROTEIN ARNA"/>
    <property type="match status" value="1"/>
</dbReference>
<dbReference type="InterPro" id="IPR001509">
    <property type="entry name" value="Epimerase_deHydtase"/>
</dbReference>
<dbReference type="EMBL" id="LKTS01000047">
    <property type="protein sequence ID" value="PKD16248.1"/>
    <property type="molecule type" value="Genomic_DNA"/>
</dbReference>
<dbReference type="Gene3D" id="3.40.50.720">
    <property type="entry name" value="NAD(P)-binding Rossmann-like Domain"/>
    <property type="match status" value="1"/>
</dbReference>
<dbReference type="Pfam" id="PF01370">
    <property type="entry name" value="Epimerase"/>
    <property type="match status" value="1"/>
</dbReference>
<accession>A0A2N0TNH3</accession>
<dbReference type="SUPFAM" id="SSF51735">
    <property type="entry name" value="NAD(P)-binding Rossmann-fold domains"/>
    <property type="match status" value="1"/>
</dbReference>
<dbReference type="PANTHER" id="PTHR43245:SF23">
    <property type="entry name" value="NAD(P)-BINDING DOMAIN-CONTAINING PROTEIN"/>
    <property type="match status" value="1"/>
</dbReference>
<name>A0A2N0TNH3_9FLAO</name>
<dbReference type="STRING" id="447422.SAMN05660903_01958"/>
<sequence length="312" mass="35891">MNILITGGLGYVGGRLTSYFSQKGNQVYALSRHKSLDEYYENVEVLSNVDVLEKNKLENISIQCIIHLASMNEHECIDFPLEAIDVNVKGTLNWLMWAKKNNVKQFIFFSTAHVYGSPLVGNLNEYTQAVPSHPYSITHRCAEDYVIAYFHKHNLNTKVVRLSNSFGYPAFPTANRWTLLINDICKSIVEDRSFKIKSNRLQERDFISLSNVCKAIEKLIDYSIPEGDNRIFNLSNGKSRTLFEIGLWIKKIAENYFGEEIQFSFDASKDLPIIPLKLSSQKIKKSGWNPTPHKDVDEIQQTFDFFIKKNKM</sequence>
<protein>
    <recommendedName>
        <fullName evidence="1">NAD-dependent epimerase/dehydratase domain-containing protein</fullName>
    </recommendedName>
</protein>
<dbReference type="Proteomes" id="UP000232673">
    <property type="component" value="Unassembled WGS sequence"/>
</dbReference>
<gene>
    <name evidence="2" type="ORF">APR41_10715</name>
</gene>
<comment type="caution">
    <text evidence="2">The sequence shown here is derived from an EMBL/GenBank/DDBJ whole genome shotgun (WGS) entry which is preliminary data.</text>
</comment>
<evidence type="ECO:0000313" key="3">
    <source>
        <dbReference type="Proteomes" id="UP000232673"/>
    </source>
</evidence>
<dbReference type="CDD" id="cd08946">
    <property type="entry name" value="SDR_e"/>
    <property type="match status" value="1"/>
</dbReference>
<keyword evidence="3" id="KW-1185">Reference proteome</keyword>
<dbReference type="OrthoDB" id="9811425at2"/>
<dbReference type="InterPro" id="IPR050177">
    <property type="entry name" value="Lipid_A_modif_metabolic_enz"/>
</dbReference>
<evidence type="ECO:0000259" key="1">
    <source>
        <dbReference type="Pfam" id="PF01370"/>
    </source>
</evidence>
<evidence type="ECO:0000313" key="2">
    <source>
        <dbReference type="EMBL" id="PKD16248.1"/>
    </source>
</evidence>